<evidence type="ECO:0000313" key="1">
    <source>
        <dbReference type="EMBL" id="QHU03116.1"/>
    </source>
</evidence>
<name>A0A6C0JED0_9ZZZZ</name>
<sequence length="501" mass="59604">MEQMQKNIENLYNKYKDDEYVLQRLNVYITSYLPSALEKAAELFQERTERKERLSAYGEDFTTRFLSRNNYYYCPRIEQFFKYDKITFKAYSEDDIQHQILSSITCQKDLVPWKHKMKISIMKLIRERSPITAIPESDTIQNVLNELQDGIFPSKNSAKHFLTSIGDCINQNKELVYIIPRSLKEIIREIEHSYYIYFGSSSLLSNFKYKYYGHDYSKSRFLHNTPSKKALKAKNSLSKKMMDLFCVAKYYSDRYKTADGFLEDKKTEQQLYNHAFFIKDKSPEGLVDNFLEKTIHSCQGATIKSKNMIFVWKKFLDELNIPNIIFYDTLNNIFKEKLSYNKETDEYNNVTSTYLPVVASFISFWDENMQEDVTAPEIEIEEIIELFAKSPETKTNTYITDDIVIELLHYIYPDVLIEDNKYICNMSCKLWNKKEEVALFLLECKMSSNHFISLYEGYQEYIKQKNRLINMSKRCFEKISREELVQYVNEHGEIDNNYWGM</sequence>
<protein>
    <submittedName>
        <fullName evidence="1">Uncharacterized protein</fullName>
    </submittedName>
</protein>
<dbReference type="EMBL" id="MN740369">
    <property type="protein sequence ID" value="QHU03116.1"/>
    <property type="molecule type" value="Genomic_DNA"/>
</dbReference>
<accession>A0A6C0JED0</accession>
<reference evidence="1" key="1">
    <citation type="journal article" date="2020" name="Nature">
        <title>Giant virus diversity and host interactions through global metagenomics.</title>
        <authorList>
            <person name="Schulz F."/>
            <person name="Roux S."/>
            <person name="Paez-Espino D."/>
            <person name="Jungbluth S."/>
            <person name="Walsh D.A."/>
            <person name="Denef V.J."/>
            <person name="McMahon K.D."/>
            <person name="Konstantinidis K.T."/>
            <person name="Eloe-Fadrosh E.A."/>
            <person name="Kyrpides N.C."/>
            <person name="Woyke T."/>
        </authorList>
    </citation>
    <scope>NUCLEOTIDE SEQUENCE</scope>
    <source>
        <strain evidence="1">GVMAG-M-3300025890-48</strain>
    </source>
</reference>
<proteinExistence type="predicted"/>
<organism evidence="1">
    <name type="scientific">viral metagenome</name>
    <dbReference type="NCBI Taxonomy" id="1070528"/>
    <lineage>
        <taxon>unclassified sequences</taxon>
        <taxon>metagenomes</taxon>
        <taxon>organismal metagenomes</taxon>
    </lineage>
</organism>
<dbReference type="AlphaFoldDB" id="A0A6C0JED0"/>